<organism evidence="2 3">
    <name type="scientific">Sinanodonta woodiana</name>
    <name type="common">Chinese pond mussel</name>
    <name type="synonym">Anodonta woodiana</name>
    <dbReference type="NCBI Taxonomy" id="1069815"/>
    <lineage>
        <taxon>Eukaryota</taxon>
        <taxon>Metazoa</taxon>
        <taxon>Spiralia</taxon>
        <taxon>Lophotrochozoa</taxon>
        <taxon>Mollusca</taxon>
        <taxon>Bivalvia</taxon>
        <taxon>Autobranchia</taxon>
        <taxon>Heteroconchia</taxon>
        <taxon>Palaeoheterodonta</taxon>
        <taxon>Unionida</taxon>
        <taxon>Unionoidea</taxon>
        <taxon>Unionidae</taxon>
        <taxon>Unioninae</taxon>
        <taxon>Sinanodonta</taxon>
    </lineage>
</organism>
<dbReference type="PANTHER" id="PTHR14549">
    <property type="entry name" value="TRANSMEMBRANE PROTEIN 223"/>
    <property type="match status" value="1"/>
</dbReference>
<evidence type="ECO:0000313" key="3">
    <source>
        <dbReference type="Proteomes" id="UP001634394"/>
    </source>
</evidence>
<protein>
    <recommendedName>
        <fullName evidence="4">Transmembrane protein 223</fullName>
    </recommendedName>
</protein>
<reference evidence="2 3" key="1">
    <citation type="submission" date="2024-11" db="EMBL/GenBank/DDBJ databases">
        <title>Chromosome-level genome assembly of the freshwater bivalve Anodonta woodiana.</title>
        <authorList>
            <person name="Chen X."/>
        </authorList>
    </citation>
    <scope>NUCLEOTIDE SEQUENCE [LARGE SCALE GENOMIC DNA]</scope>
    <source>
        <strain evidence="2">MN2024</strain>
        <tissue evidence="2">Gills</tissue>
    </source>
</reference>
<evidence type="ECO:0000313" key="2">
    <source>
        <dbReference type="EMBL" id="KAL3873100.1"/>
    </source>
</evidence>
<name>A0ABD3WKR3_SINWO</name>
<dbReference type="AlphaFoldDB" id="A0ABD3WKR3"/>
<accession>A0ABD3WKR3</accession>
<dbReference type="PANTHER" id="PTHR14549:SF2">
    <property type="entry name" value="TRANSMEMBRANE PROTEIN 223"/>
    <property type="match status" value="1"/>
</dbReference>
<dbReference type="InterPro" id="IPR026100">
    <property type="entry name" value="Tmem223"/>
</dbReference>
<gene>
    <name evidence="2" type="ORF">ACJMK2_036258</name>
</gene>
<keyword evidence="1" id="KW-0472">Membrane</keyword>
<keyword evidence="1" id="KW-1133">Transmembrane helix</keyword>
<sequence length="230" mass="26884">MLWNYLVKQLSTAKWRDIRFCSTRFIRVNRSQNASNYASSNKEKYITHFQITNNVPNNVLLYSCNKSKAMILISFFGLTQFFFWSVMAEFAYTKFKDIPAQENDNSVAWWRKINFGANKFRYSFLFVSVLFGGVLLYMTCLYPLRTVTQIWLLKGGEMIKLVTYAPFAMKRSIMIPLEKVSCNQARNGPGTQIYMKVKNKPMYFVLDKASGKFYDGQLFDYTVGMKRALK</sequence>
<feature type="transmembrane region" description="Helical" evidence="1">
    <location>
        <begin position="69"/>
        <end position="87"/>
    </location>
</feature>
<dbReference type="Pfam" id="PF06979">
    <property type="entry name" value="TMEM70"/>
    <property type="match status" value="1"/>
</dbReference>
<dbReference type="Proteomes" id="UP001634394">
    <property type="component" value="Unassembled WGS sequence"/>
</dbReference>
<feature type="transmembrane region" description="Helical" evidence="1">
    <location>
        <begin position="122"/>
        <end position="144"/>
    </location>
</feature>
<proteinExistence type="predicted"/>
<keyword evidence="1" id="KW-0812">Transmembrane</keyword>
<keyword evidence="3" id="KW-1185">Reference proteome</keyword>
<evidence type="ECO:0008006" key="4">
    <source>
        <dbReference type="Google" id="ProtNLM"/>
    </source>
</evidence>
<dbReference type="EMBL" id="JBJQND010000006">
    <property type="protein sequence ID" value="KAL3873100.1"/>
    <property type="molecule type" value="Genomic_DNA"/>
</dbReference>
<comment type="caution">
    <text evidence="2">The sequence shown here is derived from an EMBL/GenBank/DDBJ whole genome shotgun (WGS) entry which is preliminary data.</text>
</comment>
<dbReference type="InterPro" id="IPR045325">
    <property type="entry name" value="TMEM70/TMEM186/TMEM223"/>
</dbReference>
<evidence type="ECO:0000256" key="1">
    <source>
        <dbReference type="SAM" id="Phobius"/>
    </source>
</evidence>